<evidence type="ECO:0000313" key="8">
    <source>
        <dbReference type="Proteomes" id="UP000566819"/>
    </source>
</evidence>
<keyword evidence="4" id="KW-0560">Oxidoreductase</keyword>
<dbReference type="GO" id="GO:0071949">
    <property type="term" value="F:FAD binding"/>
    <property type="evidence" value="ECO:0007669"/>
    <property type="project" value="InterPro"/>
</dbReference>
<evidence type="ECO:0000256" key="2">
    <source>
        <dbReference type="ARBA" id="ARBA00022630"/>
    </source>
</evidence>
<dbReference type="InterPro" id="IPR016169">
    <property type="entry name" value="FAD-bd_PCMH_sub2"/>
</dbReference>
<feature type="signal peptide" evidence="5">
    <location>
        <begin position="1"/>
        <end position="21"/>
    </location>
</feature>
<dbReference type="InterPro" id="IPR050416">
    <property type="entry name" value="FAD-linked_Oxidoreductase"/>
</dbReference>
<gene>
    <name evidence="7" type="ORF">G7Y89_g2261</name>
</gene>
<dbReference type="InterPro" id="IPR036318">
    <property type="entry name" value="FAD-bd_PCMH-like_sf"/>
</dbReference>
<proteinExistence type="inferred from homology"/>
<dbReference type="EMBL" id="JAAMPI010000097">
    <property type="protein sequence ID" value="KAF4635820.1"/>
    <property type="molecule type" value="Genomic_DNA"/>
</dbReference>
<dbReference type="InterPro" id="IPR012951">
    <property type="entry name" value="BBE"/>
</dbReference>
<keyword evidence="8" id="KW-1185">Reference proteome</keyword>
<evidence type="ECO:0000256" key="5">
    <source>
        <dbReference type="SAM" id="SignalP"/>
    </source>
</evidence>
<dbReference type="PANTHER" id="PTHR42973:SF15">
    <property type="entry name" value="FAD-BINDING PCMH-TYPE DOMAIN-CONTAINING PROTEIN"/>
    <property type="match status" value="1"/>
</dbReference>
<evidence type="ECO:0000313" key="7">
    <source>
        <dbReference type="EMBL" id="KAF4635820.1"/>
    </source>
</evidence>
<feature type="domain" description="FAD-binding PCMH-type" evidence="6">
    <location>
        <begin position="63"/>
        <end position="237"/>
    </location>
</feature>
<dbReference type="OrthoDB" id="407275at2759"/>
<dbReference type="InterPro" id="IPR006094">
    <property type="entry name" value="Oxid_FAD_bind_N"/>
</dbReference>
<sequence length="513" mass="55167">MHVQTLKLRAAILLAVSLVQAASITISRSTSTNVYDCLTSHNVTYLTESSVNWSAYQVPFNLRLPYEPAVITVPEDPSQVAASVTCAAATGLKVQAKGGGHSYASYSSGGQNGSLIIEMEKFDDITVDQSTFIAKIGAGQRLGNIATALYDSGKRALPHGTCAGVGIAGHALHGGYGYDSRKWGLTLDHIVGLDIVLANGEEVYTDATCYPDLFYAMRGAGDSFGIATHFYLQTEVAPTSVLYFTADLAASLKDASTAATGFEQLQNWTLTSPDLTPNITFGTYADGNGTFLIRGWCMDCNQTVFTNDVFPEMIAGFPGAVPTIQNLGWINALVALASPDPLAQPLGHLYTEHDTFYAKSVVTKNAEPLTYAALLSYWKYMITNQGQGPFFSIINLYGGPGSQINVPSPDSSAYSDRSALWVFQNYGHTASGLPPWDPAITPLIDGLNDAITQPQPDGDFTAYLNYVDPDLTPDMAAQEYYGASTYDKLLGLKKKFDSEFVFWNPQAIGNAIL</sequence>
<dbReference type="SUPFAM" id="SSF56176">
    <property type="entry name" value="FAD-binding/transporter-associated domain-like"/>
    <property type="match status" value="1"/>
</dbReference>
<reference evidence="7 8" key="1">
    <citation type="submission" date="2020-03" db="EMBL/GenBank/DDBJ databases">
        <title>Draft Genome Sequence of Cudoniella acicularis.</title>
        <authorList>
            <person name="Buettner E."/>
            <person name="Kellner H."/>
        </authorList>
    </citation>
    <scope>NUCLEOTIDE SEQUENCE [LARGE SCALE GENOMIC DNA]</scope>
    <source>
        <strain evidence="7 8">DSM 108380</strain>
    </source>
</reference>
<dbReference type="AlphaFoldDB" id="A0A8H4W8S6"/>
<dbReference type="InterPro" id="IPR016166">
    <property type="entry name" value="FAD-bd_PCMH"/>
</dbReference>
<keyword evidence="2" id="KW-0285">Flavoprotein</keyword>
<feature type="chain" id="PRO_5034233571" description="FAD-binding PCMH-type domain-containing protein" evidence="5">
    <location>
        <begin position="22"/>
        <end position="513"/>
    </location>
</feature>
<name>A0A8H4W8S6_9HELO</name>
<evidence type="ECO:0000259" key="6">
    <source>
        <dbReference type="PROSITE" id="PS51387"/>
    </source>
</evidence>
<comment type="caution">
    <text evidence="7">The sequence shown here is derived from an EMBL/GenBank/DDBJ whole genome shotgun (WGS) entry which is preliminary data.</text>
</comment>
<dbReference type="Gene3D" id="3.40.462.20">
    <property type="match status" value="1"/>
</dbReference>
<comment type="similarity">
    <text evidence="1">Belongs to the oxygen-dependent FAD-linked oxidoreductase family.</text>
</comment>
<dbReference type="PROSITE" id="PS51387">
    <property type="entry name" value="FAD_PCMH"/>
    <property type="match status" value="1"/>
</dbReference>
<dbReference type="Gene3D" id="3.30.465.10">
    <property type="match status" value="1"/>
</dbReference>
<organism evidence="7 8">
    <name type="scientific">Cudoniella acicularis</name>
    <dbReference type="NCBI Taxonomy" id="354080"/>
    <lineage>
        <taxon>Eukaryota</taxon>
        <taxon>Fungi</taxon>
        <taxon>Dikarya</taxon>
        <taxon>Ascomycota</taxon>
        <taxon>Pezizomycotina</taxon>
        <taxon>Leotiomycetes</taxon>
        <taxon>Helotiales</taxon>
        <taxon>Tricladiaceae</taxon>
        <taxon>Cudoniella</taxon>
    </lineage>
</organism>
<accession>A0A8H4W8S6</accession>
<evidence type="ECO:0000256" key="4">
    <source>
        <dbReference type="ARBA" id="ARBA00023002"/>
    </source>
</evidence>
<evidence type="ECO:0000256" key="3">
    <source>
        <dbReference type="ARBA" id="ARBA00022827"/>
    </source>
</evidence>
<dbReference type="Pfam" id="PF08031">
    <property type="entry name" value="BBE"/>
    <property type="match status" value="1"/>
</dbReference>
<dbReference type="Proteomes" id="UP000566819">
    <property type="component" value="Unassembled WGS sequence"/>
</dbReference>
<dbReference type="GO" id="GO:0016491">
    <property type="term" value="F:oxidoreductase activity"/>
    <property type="evidence" value="ECO:0007669"/>
    <property type="project" value="UniProtKB-KW"/>
</dbReference>
<dbReference type="Pfam" id="PF01565">
    <property type="entry name" value="FAD_binding_4"/>
    <property type="match status" value="1"/>
</dbReference>
<keyword evidence="5" id="KW-0732">Signal</keyword>
<dbReference type="PANTHER" id="PTHR42973">
    <property type="entry name" value="BINDING OXIDOREDUCTASE, PUTATIVE (AFU_ORTHOLOGUE AFUA_1G17690)-RELATED"/>
    <property type="match status" value="1"/>
</dbReference>
<keyword evidence="3" id="KW-0274">FAD</keyword>
<protein>
    <recommendedName>
        <fullName evidence="6">FAD-binding PCMH-type domain-containing protein</fullName>
    </recommendedName>
</protein>
<evidence type="ECO:0000256" key="1">
    <source>
        <dbReference type="ARBA" id="ARBA00005466"/>
    </source>
</evidence>